<dbReference type="Proteomes" id="UP000324091">
    <property type="component" value="Chromosome 5"/>
</dbReference>
<accession>A0A5C6MZM1</accession>
<comment type="caution">
    <text evidence="1">The sequence shown here is derived from an EMBL/GenBank/DDBJ whole genome shotgun (WGS) entry which is preliminary data.</text>
</comment>
<organism evidence="1 2">
    <name type="scientific">Takifugu flavidus</name>
    <name type="common">sansaifugu</name>
    <dbReference type="NCBI Taxonomy" id="433684"/>
    <lineage>
        <taxon>Eukaryota</taxon>
        <taxon>Metazoa</taxon>
        <taxon>Chordata</taxon>
        <taxon>Craniata</taxon>
        <taxon>Vertebrata</taxon>
        <taxon>Euteleostomi</taxon>
        <taxon>Actinopterygii</taxon>
        <taxon>Neopterygii</taxon>
        <taxon>Teleostei</taxon>
        <taxon>Neoteleostei</taxon>
        <taxon>Acanthomorphata</taxon>
        <taxon>Eupercaria</taxon>
        <taxon>Tetraodontiformes</taxon>
        <taxon>Tetradontoidea</taxon>
        <taxon>Tetraodontidae</taxon>
        <taxon>Takifugu</taxon>
    </lineage>
</organism>
<dbReference type="EMBL" id="RHFK02000018">
    <property type="protein sequence ID" value="TWW60325.1"/>
    <property type="molecule type" value="Genomic_DNA"/>
</dbReference>
<protein>
    <submittedName>
        <fullName evidence="1">ADP-ribosylation factor-like protein 15</fullName>
    </submittedName>
</protein>
<proteinExistence type="predicted"/>
<name>A0A5C6MZM1_9TELE</name>
<dbReference type="AlphaFoldDB" id="A0A5C6MZM1"/>
<evidence type="ECO:0000313" key="1">
    <source>
        <dbReference type="EMBL" id="TWW60325.1"/>
    </source>
</evidence>
<evidence type="ECO:0000313" key="2">
    <source>
        <dbReference type="Proteomes" id="UP000324091"/>
    </source>
</evidence>
<dbReference type="PANTHER" id="PTHR46693:SF1">
    <property type="entry name" value="ADP-RIBOSYLATION FACTOR-LIKE PROTEIN 15"/>
    <property type="match status" value="1"/>
</dbReference>
<sequence length="74" mass="8396">MAVGLQPRGLQNKTASLEHLVFVTVKKYFELEPLARGKRWILEGSSTDNMEAVKESFSQFISLLEDKDTEPARI</sequence>
<reference evidence="1 2" key="1">
    <citation type="submission" date="2019-04" db="EMBL/GenBank/DDBJ databases">
        <title>Chromosome genome assembly for Takifugu flavidus.</title>
        <authorList>
            <person name="Xiao S."/>
        </authorList>
    </citation>
    <scope>NUCLEOTIDE SEQUENCE [LARGE SCALE GENOMIC DNA]</scope>
    <source>
        <strain evidence="1">HTHZ2018</strain>
        <tissue evidence="1">Muscle</tissue>
    </source>
</reference>
<keyword evidence="2" id="KW-1185">Reference proteome</keyword>
<dbReference type="InterPro" id="IPR042292">
    <property type="entry name" value="ARL15"/>
</dbReference>
<gene>
    <name evidence="1" type="ORF">D4764_05G0004150</name>
</gene>
<dbReference type="PANTHER" id="PTHR46693">
    <property type="entry name" value="ADP-RIBOSYLATION FACTOR-LIKE PROTEIN 15"/>
    <property type="match status" value="1"/>
</dbReference>